<dbReference type="FunFam" id="3.90.930.12:FF:000002">
    <property type="entry name" value="50S ribosomal protein L6"/>
    <property type="match status" value="1"/>
</dbReference>
<dbReference type="Proteomes" id="UP000448292">
    <property type="component" value="Unassembled WGS sequence"/>
</dbReference>
<proteinExistence type="inferred from homology"/>
<dbReference type="AlphaFoldDB" id="A0A7M3M9J1"/>
<dbReference type="PANTHER" id="PTHR11655:SF14">
    <property type="entry name" value="LARGE RIBOSOMAL SUBUNIT PROTEIN UL6M"/>
    <property type="match status" value="1"/>
</dbReference>
<keyword evidence="2 7" id="KW-0694">RNA-binding</keyword>
<gene>
    <name evidence="9" type="primary">rplF</name>
    <name evidence="9" type="ORF">DPQ33_18805</name>
</gene>
<dbReference type="InterPro" id="IPR000702">
    <property type="entry name" value="Ribosomal_uL6-like"/>
</dbReference>
<dbReference type="GO" id="GO:0002181">
    <property type="term" value="P:cytoplasmic translation"/>
    <property type="evidence" value="ECO:0007669"/>
    <property type="project" value="TreeGrafter"/>
</dbReference>
<sequence>MSRIGKLSIPVPSGVEVQIKDEEIHVKGPKGALTTPTHQSVKYELEDGVIRVVRTDDSRLARAQHGLRRTLLANAVEGVSKGFEKSLEVVGVGYKVNVKGNTVELAVGYSHPVLMEL</sequence>
<reference evidence="9 10" key="1">
    <citation type="submission" date="2018-06" db="EMBL/GenBank/DDBJ databases">
        <title>Complete genome of Desulfovibrio indonesiensis P37SLT.</title>
        <authorList>
            <person name="Crispim J.S."/>
            <person name="Vidigal P.M.P."/>
            <person name="Silva L.C.F."/>
            <person name="Laguardia C.N."/>
            <person name="Araujo L.C."/>
            <person name="Dias R.S."/>
            <person name="Sousa M.P."/>
            <person name="Paula S.O."/>
            <person name="Silva C."/>
        </authorList>
    </citation>
    <scope>NUCLEOTIDE SEQUENCE [LARGE SCALE GENOMIC DNA]</scope>
    <source>
        <strain evidence="9 10">P37SLT</strain>
    </source>
</reference>
<comment type="similarity">
    <text evidence="6">Belongs to the universal ribosomal protein uL6 family.</text>
</comment>
<evidence type="ECO:0000256" key="4">
    <source>
        <dbReference type="ARBA" id="ARBA00023274"/>
    </source>
</evidence>
<dbReference type="GO" id="GO:0022625">
    <property type="term" value="C:cytosolic large ribosomal subunit"/>
    <property type="evidence" value="ECO:0007669"/>
    <property type="project" value="TreeGrafter"/>
</dbReference>
<evidence type="ECO:0000256" key="3">
    <source>
        <dbReference type="ARBA" id="ARBA00022980"/>
    </source>
</evidence>
<dbReference type="PANTHER" id="PTHR11655">
    <property type="entry name" value="60S/50S RIBOSOMAL PROTEIN L6/L9"/>
    <property type="match status" value="1"/>
</dbReference>
<comment type="function">
    <text evidence="7">This protein binds to the 23S rRNA, and is important in its secondary structure. It is located near the subunit interface in the base of the L7/L12 stalk, and near the tRNA binding site of the peptidyltransferase center.</text>
</comment>
<feature type="non-terminal residue" evidence="9">
    <location>
        <position position="117"/>
    </location>
</feature>
<dbReference type="PRINTS" id="PR00059">
    <property type="entry name" value="RIBOSOMALL6"/>
</dbReference>
<dbReference type="Gene3D" id="3.90.930.12">
    <property type="entry name" value="Ribosomal protein L6, alpha-beta domain"/>
    <property type="match status" value="2"/>
</dbReference>
<evidence type="ECO:0000256" key="6">
    <source>
        <dbReference type="RuleBase" id="RU003869"/>
    </source>
</evidence>
<dbReference type="OrthoDB" id="9805007at2"/>
<dbReference type="InterPro" id="IPR036789">
    <property type="entry name" value="Ribosomal_uL6-like_a/b-dom_sf"/>
</dbReference>
<dbReference type="Pfam" id="PF00347">
    <property type="entry name" value="Ribosomal_L6"/>
    <property type="match status" value="1"/>
</dbReference>
<evidence type="ECO:0000256" key="1">
    <source>
        <dbReference type="ARBA" id="ARBA00022730"/>
    </source>
</evidence>
<keyword evidence="3 6" id="KW-0689">Ribosomal protein</keyword>
<keyword evidence="4 6" id="KW-0687">Ribonucleoprotein</keyword>
<dbReference type="EMBL" id="QMIE01000104">
    <property type="protein sequence ID" value="TVM11399.1"/>
    <property type="molecule type" value="Genomic_DNA"/>
</dbReference>
<dbReference type="RefSeq" id="WP_144304710.1">
    <property type="nucleotide sequence ID" value="NZ_QMIE01000104.1"/>
</dbReference>
<comment type="caution">
    <text evidence="9">The sequence shown here is derived from an EMBL/GenBank/DDBJ whole genome shotgun (WGS) entry which is preliminary data.</text>
</comment>
<evidence type="ECO:0000256" key="5">
    <source>
        <dbReference type="ARBA" id="ARBA00035454"/>
    </source>
</evidence>
<keyword evidence="1 7" id="KW-0699">rRNA-binding</keyword>
<feature type="domain" description="Large ribosomal subunit protein uL6 alpha-beta" evidence="8">
    <location>
        <begin position="11"/>
        <end position="82"/>
    </location>
</feature>
<name>A0A7M3M9J1_9BACT</name>
<dbReference type="InterPro" id="IPR020040">
    <property type="entry name" value="Ribosomal_uL6_a/b-dom"/>
</dbReference>
<keyword evidence="10" id="KW-1185">Reference proteome</keyword>
<evidence type="ECO:0000256" key="2">
    <source>
        <dbReference type="ARBA" id="ARBA00022884"/>
    </source>
</evidence>
<accession>A0A7M3M9J1</accession>
<evidence type="ECO:0000259" key="8">
    <source>
        <dbReference type="Pfam" id="PF00347"/>
    </source>
</evidence>
<evidence type="ECO:0000256" key="7">
    <source>
        <dbReference type="RuleBase" id="RU003870"/>
    </source>
</evidence>
<dbReference type="SUPFAM" id="SSF56053">
    <property type="entry name" value="Ribosomal protein L6"/>
    <property type="match status" value="2"/>
</dbReference>
<evidence type="ECO:0000313" key="9">
    <source>
        <dbReference type="EMBL" id="TVM11399.1"/>
    </source>
</evidence>
<dbReference type="GO" id="GO:0003735">
    <property type="term" value="F:structural constituent of ribosome"/>
    <property type="evidence" value="ECO:0007669"/>
    <property type="project" value="InterPro"/>
</dbReference>
<evidence type="ECO:0000313" key="10">
    <source>
        <dbReference type="Proteomes" id="UP000448292"/>
    </source>
</evidence>
<dbReference type="GO" id="GO:0019843">
    <property type="term" value="F:rRNA binding"/>
    <property type="evidence" value="ECO:0007669"/>
    <property type="project" value="UniProtKB-KW"/>
</dbReference>
<organism evidence="9 10">
    <name type="scientific">Oceanidesulfovibrio indonesiensis</name>
    <dbReference type="NCBI Taxonomy" id="54767"/>
    <lineage>
        <taxon>Bacteria</taxon>
        <taxon>Pseudomonadati</taxon>
        <taxon>Thermodesulfobacteriota</taxon>
        <taxon>Desulfovibrionia</taxon>
        <taxon>Desulfovibrionales</taxon>
        <taxon>Desulfovibrionaceae</taxon>
        <taxon>Oceanidesulfovibrio</taxon>
    </lineage>
</organism>
<dbReference type="InterPro" id="IPR019906">
    <property type="entry name" value="Ribosomal_uL6_bac-type"/>
</dbReference>
<protein>
    <recommendedName>
        <fullName evidence="5 7">50S ribosomal protein L6</fullName>
    </recommendedName>
</protein>